<evidence type="ECO:0000313" key="1">
    <source>
        <dbReference type="EMBL" id="GMF31980.1"/>
    </source>
</evidence>
<dbReference type="AlphaFoldDB" id="A0A9W6X5K6"/>
<proteinExistence type="predicted"/>
<accession>A0A9W6X5K6</accession>
<dbReference type="InterPro" id="IPR043914">
    <property type="entry name" value="DUF5763"/>
</dbReference>
<dbReference type="EMBL" id="BSXW01000945">
    <property type="protein sequence ID" value="GMF31980.1"/>
    <property type="molecule type" value="Genomic_DNA"/>
</dbReference>
<evidence type="ECO:0000313" key="2">
    <source>
        <dbReference type="Proteomes" id="UP001165083"/>
    </source>
</evidence>
<organism evidence="1 2">
    <name type="scientific">Phytophthora lilii</name>
    <dbReference type="NCBI Taxonomy" id="2077276"/>
    <lineage>
        <taxon>Eukaryota</taxon>
        <taxon>Sar</taxon>
        <taxon>Stramenopiles</taxon>
        <taxon>Oomycota</taxon>
        <taxon>Peronosporomycetes</taxon>
        <taxon>Peronosporales</taxon>
        <taxon>Peronosporaceae</taxon>
        <taxon>Phytophthora</taxon>
    </lineage>
</organism>
<gene>
    <name evidence="1" type="ORF">Plil01_001368200</name>
</gene>
<dbReference type="Proteomes" id="UP001165083">
    <property type="component" value="Unassembled WGS sequence"/>
</dbReference>
<keyword evidence="2" id="KW-1185">Reference proteome</keyword>
<dbReference type="Pfam" id="PF19067">
    <property type="entry name" value="DUF5763"/>
    <property type="match status" value="1"/>
</dbReference>
<comment type="caution">
    <text evidence="1">The sequence shown here is derived from an EMBL/GenBank/DDBJ whole genome shotgun (WGS) entry which is preliminary data.</text>
</comment>
<name>A0A9W6X5K6_9STRA</name>
<reference evidence="1" key="1">
    <citation type="submission" date="2023-04" db="EMBL/GenBank/DDBJ databases">
        <title>Phytophthora lilii NBRC 32176.</title>
        <authorList>
            <person name="Ichikawa N."/>
            <person name="Sato H."/>
            <person name="Tonouchi N."/>
        </authorList>
    </citation>
    <scope>NUCLEOTIDE SEQUENCE</scope>
    <source>
        <strain evidence="1">NBRC 32176</strain>
    </source>
</reference>
<dbReference type="OrthoDB" id="113396at2759"/>
<protein>
    <submittedName>
        <fullName evidence="1">Unnamed protein product</fullName>
    </submittedName>
</protein>
<sequence>MKERPTSLVSCNATTNSGTTCSRSAHKSGFCGQHDKDAKISMYKKELARMHQRVRRYLEICNNLHSKIMDIQRLDFYKSELIKIGGSNRAFRSIIDSPLYRAQVEALFDMSADEAQNEYDRLLEKRNALVYPYSLDGLNGQRMTRTRTVRY</sequence>